<dbReference type="Proteomes" id="UP001206483">
    <property type="component" value="Unassembled WGS sequence"/>
</dbReference>
<dbReference type="EMBL" id="JAMZDX010000007">
    <property type="protein sequence ID" value="MCP2313563.1"/>
    <property type="molecule type" value="Genomic_DNA"/>
</dbReference>
<dbReference type="Gene3D" id="2.60.40.10">
    <property type="entry name" value="Immunoglobulins"/>
    <property type="match status" value="1"/>
</dbReference>
<proteinExistence type="predicted"/>
<sequence>MDAETIVACGRSVTRAGRTAAVAALLALTTGCGGGSSGSTTAPQSTVGATPESLTTLFPGSGGGGSTPTSRKVPATPINTQSTDSLYFAAGQASGVTMGDVHLPPGSFSVVRNGCTGKTLTPGQSCVVVIEFAPKSVGSYTVELTVDTSAADADYRVRLTGVGVGSTPSSPPTTKPSPSVRTTHPTDVPSVEVTT</sequence>
<evidence type="ECO:0000313" key="3">
    <source>
        <dbReference type="Proteomes" id="UP001206483"/>
    </source>
</evidence>
<evidence type="ECO:0000256" key="1">
    <source>
        <dbReference type="SAM" id="MobiDB-lite"/>
    </source>
</evidence>
<comment type="caution">
    <text evidence="2">The sequence shown here is derived from an EMBL/GenBank/DDBJ whole genome shotgun (WGS) entry which is preliminary data.</text>
</comment>
<dbReference type="RefSeq" id="WP_253803566.1">
    <property type="nucleotide sequence ID" value="NZ_BAAAUB010000017.1"/>
</dbReference>
<gene>
    <name evidence="2" type="ORF">FHR36_006762</name>
</gene>
<protein>
    <recommendedName>
        <fullName evidence="4">Lipoprotein</fullName>
    </recommendedName>
</protein>
<organism evidence="2 3">
    <name type="scientific">Kitasatospora paracochleata</name>
    <dbReference type="NCBI Taxonomy" id="58354"/>
    <lineage>
        <taxon>Bacteria</taxon>
        <taxon>Bacillati</taxon>
        <taxon>Actinomycetota</taxon>
        <taxon>Actinomycetes</taxon>
        <taxon>Kitasatosporales</taxon>
        <taxon>Streptomycetaceae</taxon>
        <taxon>Kitasatospora</taxon>
    </lineage>
</organism>
<feature type="region of interest" description="Disordered" evidence="1">
    <location>
        <begin position="162"/>
        <end position="195"/>
    </location>
</feature>
<name>A0ABT1J834_9ACTN</name>
<evidence type="ECO:0008006" key="4">
    <source>
        <dbReference type="Google" id="ProtNLM"/>
    </source>
</evidence>
<feature type="region of interest" description="Disordered" evidence="1">
    <location>
        <begin position="34"/>
        <end position="78"/>
    </location>
</feature>
<keyword evidence="3" id="KW-1185">Reference proteome</keyword>
<dbReference type="InterPro" id="IPR013783">
    <property type="entry name" value="Ig-like_fold"/>
</dbReference>
<evidence type="ECO:0000313" key="2">
    <source>
        <dbReference type="EMBL" id="MCP2313563.1"/>
    </source>
</evidence>
<accession>A0ABT1J834</accession>
<reference evidence="2 3" key="1">
    <citation type="submission" date="2022-06" db="EMBL/GenBank/DDBJ databases">
        <title>Sequencing the genomes of 1000 actinobacteria strains.</title>
        <authorList>
            <person name="Klenk H.-P."/>
        </authorList>
    </citation>
    <scope>NUCLEOTIDE SEQUENCE [LARGE SCALE GENOMIC DNA]</scope>
    <source>
        <strain evidence="2 3">DSM 41656</strain>
    </source>
</reference>